<dbReference type="RefSeq" id="WP_183863325.1">
    <property type="nucleotide sequence ID" value="NZ_JACHFH010000052.1"/>
</dbReference>
<proteinExistence type="predicted"/>
<dbReference type="InterPro" id="IPR017871">
    <property type="entry name" value="ABC_transporter-like_CS"/>
</dbReference>
<evidence type="ECO:0000256" key="2">
    <source>
        <dbReference type="ARBA" id="ARBA00022475"/>
    </source>
</evidence>
<dbReference type="PANTHER" id="PTHR43875">
    <property type="entry name" value="MALTODEXTRIN IMPORT ATP-BINDING PROTEIN MSMX"/>
    <property type="match status" value="1"/>
</dbReference>
<evidence type="ECO:0000256" key="4">
    <source>
        <dbReference type="ARBA" id="ARBA00022840"/>
    </source>
</evidence>
<dbReference type="EMBL" id="JACHFH010000052">
    <property type="protein sequence ID" value="MBB5337482.1"/>
    <property type="molecule type" value="Genomic_DNA"/>
</dbReference>
<dbReference type="PANTHER" id="PTHR43875:SF15">
    <property type="entry name" value="TREHALOSE IMPORT ATP-BINDING PROTEIN SUGC"/>
    <property type="match status" value="1"/>
</dbReference>
<sequence length="372" mass="42415">MKEIILENICKVYGKNEIIKNLNFSIKPGEKIILLGASGCGKSTTLRMVAGLDDISSGNLYMDGQRVNDIVSGKRDISMVFQNYALYPHMTVADNICYGLKIQKLTDLEIKSRLQAVVKMLELYGLEDRKPKDLSGGQRQRVALARAVVKRSGVLLLDEPLSNLDAQLRVHARKELMKIHQAYSQTFIYVTHDQVEAMTLADRVAVLNKGRLEVIDTPQNVYNNPANVFTAKFIGSPGSNIWPAHYQDGYVHIGKQKVKLPEFWNAYIGQKNQREFYLGIRPEHMKIYHEQKNNTFIGIIKYIETYGNQCGVYFMVEGCEGIILCDNFSLKPGQKIYFSLDSKKIHLFSKKNENNIGYPEAYYDNLYKYQSV</sequence>
<dbReference type="Gene3D" id="2.40.50.140">
    <property type="entry name" value="Nucleic acid-binding proteins"/>
    <property type="match status" value="1"/>
</dbReference>
<evidence type="ECO:0000256" key="1">
    <source>
        <dbReference type="ARBA" id="ARBA00022448"/>
    </source>
</evidence>
<reference evidence="8 9" key="1">
    <citation type="submission" date="2020-08" db="EMBL/GenBank/DDBJ databases">
        <title>Genomic Encyclopedia of Type Strains, Phase IV (KMG-IV): sequencing the most valuable type-strain genomes for metagenomic binning, comparative biology and taxonomic classification.</title>
        <authorList>
            <person name="Goeker M."/>
        </authorList>
    </citation>
    <scope>NUCLEOTIDE SEQUENCE [LARGE SCALE GENOMIC DNA]</scope>
    <source>
        <strain evidence="8 9">DSM 24661</strain>
    </source>
</reference>
<dbReference type="InterPro" id="IPR003439">
    <property type="entry name" value="ABC_transporter-like_ATP-bd"/>
</dbReference>
<dbReference type="PROSITE" id="PS00211">
    <property type="entry name" value="ABC_TRANSPORTER_1"/>
    <property type="match status" value="1"/>
</dbReference>
<accession>A0A840UTM5</accession>
<keyword evidence="3" id="KW-0547">Nucleotide-binding</keyword>
<name>A0A840UTM5_9FIRM</name>
<keyword evidence="2" id="KW-1003">Cell membrane</keyword>
<dbReference type="GO" id="GO:0055052">
    <property type="term" value="C:ATP-binding cassette (ABC) transporter complex, substrate-binding subunit-containing"/>
    <property type="evidence" value="ECO:0007669"/>
    <property type="project" value="TreeGrafter"/>
</dbReference>
<protein>
    <submittedName>
        <fullName evidence="8">ABC-type sugar transport system ATPase subunit</fullName>
    </submittedName>
</protein>
<dbReference type="GO" id="GO:0005524">
    <property type="term" value="F:ATP binding"/>
    <property type="evidence" value="ECO:0007669"/>
    <property type="project" value="UniProtKB-KW"/>
</dbReference>
<keyword evidence="5" id="KW-1278">Translocase</keyword>
<dbReference type="CDD" id="cd03301">
    <property type="entry name" value="ABC_MalK_N"/>
    <property type="match status" value="1"/>
</dbReference>
<keyword evidence="1" id="KW-0813">Transport</keyword>
<dbReference type="Gene3D" id="3.40.50.300">
    <property type="entry name" value="P-loop containing nucleotide triphosphate hydrolases"/>
    <property type="match status" value="1"/>
</dbReference>
<dbReference type="Pfam" id="PF08402">
    <property type="entry name" value="TOBE_2"/>
    <property type="match status" value="1"/>
</dbReference>
<dbReference type="GO" id="GO:0016887">
    <property type="term" value="F:ATP hydrolysis activity"/>
    <property type="evidence" value="ECO:0007669"/>
    <property type="project" value="InterPro"/>
</dbReference>
<dbReference type="InterPro" id="IPR003593">
    <property type="entry name" value="AAA+_ATPase"/>
</dbReference>
<keyword evidence="8" id="KW-0762">Sugar transport</keyword>
<dbReference type="InterPro" id="IPR008995">
    <property type="entry name" value="Mo/tungstate-bd_C_term_dom"/>
</dbReference>
<evidence type="ECO:0000313" key="9">
    <source>
        <dbReference type="Proteomes" id="UP000559117"/>
    </source>
</evidence>
<keyword evidence="4" id="KW-0067">ATP-binding</keyword>
<dbReference type="InterPro" id="IPR013611">
    <property type="entry name" value="Transp-assoc_OB_typ2"/>
</dbReference>
<dbReference type="InterPro" id="IPR015855">
    <property type="entry name" value="ABC_transpr_MalK-like"/>
</dbReference>
<keyword evidence="9" id="KW-1185">Reference proteome</keyword>
<dbReference type="SUPFAM" id="SSF52540">
    <property type="entry name" value="P-loop containing nucleoside triphosphate hydrolases"/>
    <property type="match status" value="1"/>
</dbReference>
<evidence type="ECO:0000256" key="3">
    <source>
        <dbReference type="ARBA" id="ARBA00022741"/>
    </source>
</evidence>
<feature type="domain" description="ABC transporter" evidence="7">
    <location>
        <begin position="4"/>
        <end position="234"/>
    </location>
</feature>
<dbReference type="PROSITE" id="PS50893">
    <property type="entry name" value="ABC_TRANSPORTER_2"/>
    <property type="match status" value="1"/>
</dbReference>
<evidence type="ECO:0000256" key="6">
    <source>
        <dbReference type="ARBA" id="ARBA00023136"/>
    </source>
</evidence>
<comment type="caution">
    <text evidence="8">The sequence shown here is derived from an EMBL/GenBank/DDBJ whole genome shotgun (WGS) entry which is preliminary data.</text>
</comment>
<evidence type="ECO:0000313" key="8">
    <source>
        <dbReference type="EMBL" id="MBB5337482.1"/>
    </source>
</evidence>
<dbReference type="InterPro" id="IPR012340">
    <property type="entry name" value="NA-bd_OB-fold"/>
</dbReference>
<dbReference type="Gene3D" id="2.40.50.100">
    <property type="match status" value="1"/>
</dbReference>
<dbReference type="SUPFAM" id="SSF50331">
    <property type="entry name" value="MOP-like"/>
    <property type="match status" value="1"/>
</dbReference>
<dbReference type="FunFam" id="3.40.50.300:FF:000042">
    <property type="entry name" value="Maltose/maltodextrin ABC transporter, ATP-binding protein"/>
    <property type="match status" value="1"/>
</dbReference>
<dbReference type="GO" id="GO:0140359">
    <property type="term" value="F:ABC-type transporter activity"/>
    <property type="evidence" value="ECO:0007669"/>
    <property type="project" value="InterPro"/>
</dbReference>
<dbReference type="SMART" id="SM00382">
    <property type="entry name" value="AAA"/>
    <property type="match status" value="1"/>
</dbReference>
<evidence type="ECO:0000256" key="5">
    <source>
        <dbReference type="ARBA" id="ARBA00022967"/>
    </source>
</evidence>
<organism evidence="8 9">
    <name type="scientific">Pectinatus brassicae</name>
    <dbReference type="NCBI Taxonomy" id="862415"/>
    <lineage>
        <taxon>Bacteria</taxon>
        <taxon>Bacillati</taxon>
        <taxon>Bacillota</taxon>
        <taxon>Negativicutes</taxon>
        <taxon>Selenomonadales</taxon>
        <taxon>Selenomonadaceae</taxon>
        <taxon>Pectinatus</taxon>
    </lineage>
</organism>
<dbReference type="GO" id="GO:0008643">
    <property type="term" value="P:carbohydrate transport"/>
    <property type="evidence" value="ECO:0007669"/>
    <property type="project" value="InterPro"/>
</dbReference>
<dbReference type="InterPro" id="IPR027417">
    <property type="entry name" value="P-loop_NTPase"/>
</dbReference>
<dbReference type="Pfam" id="PF00005">
    <property type="entry name" value="ABC_tran"/>
    <property type="match status" value="1"/>
</dbReference>
<dbReference type="AlphaFoldDB" id="A0A840UTM5"/>
<dbReference type="InterPro" id="IPR047641">
    <property type="entry name" value="ABC_transpr_MalK/UgpC-like"/>
</dbReference>
<gene>
    <name evidence="8" type="ORF">HNR32_002644</name>
</gene>
<dbReference type="Proteomes" id="UP000559117">
    <property type="component" value="Unassembled WGS sequence"/>
</dbReference>
<keyword evidence="6" id="KW-0472">Membrane</keyword>
<evidence type="ECO:0000259" key="7">
    <source>
        <dbReference type="PROSITE" id="PS50893"/>
    </source>
</evidence>